<comment type="caution">
    <text evidence="8">The sequence shown here is derived from an EMBL/GenBank/DDBJ whole genome shotgun (WGS) entry which is preliminary data.</text>
</comment>
<keyword evidence="9" id="KW-1185">Reference proteome</keyword>
<keyword evidence="5" id="KW-0687">Ribonucleoprotein</keyword>
<gene>
    <name evidence="8" type="ORF">KABA2_13S04334</name>
</gene>
<dbReference type="CDD" id="cd15465">
    <property type="entry name" value="bS6_mito"/>
    <property type="match status" value="1"/>
</dbReference>
<dbReference type="AlphaFoldDB" id="A0A8H2VKQ8"/>
<dbReference type="NCBIfam" id="TIGR00166">
    <property type="entry name" value="S6"/>
    <property type="match status" value="1"/>
</dbReference>
<dbReference type="OrthoDB" id="10259681at2759"/>
<evidence type="ECO:0000313" key="8">
    <source>
        <dbReference type="EMBL" id="CAB4257161.1"/>
    </source>
</evidence>
<accession>A0A8H2VKQ8</accession>
<dbReference type="InterPro" id="IPR035980">
    <property type="entry name" value="Ribosomal_bS6_sf"/>
</dbReference>
<evidence type="ECO:0000256" key="3">
    <source>
        <dbReference type="ARBA" id="ARBA00022980"/>
    </source>
</evidence>
<dbReference type="GeneID" id="64860270"/>
<dbReference type="RefSeq" id="XP_041409005.1">
    <property type="nucleotide sequence ID" value="XM_041553071.1"/>
</dbReference>
<dbReference type="FunFam" id="3.30.70.60:FF:000007">
    <property type="entry name" value="37S ribosomal protein Mrp17"/>
    <property type="match status" value="1"/>
</dbReference>
<name>A0A8H2VKQ8_9SACH</name>
<reference evidence="8 9" key="1">
    <citation type="submission" date="2020-05" db="EMBL/GenBank/DDBJ databases">
        <authorList>
            <person name="Casaregola S."/>
            <person name="Devillers H."/>
            <person name="Grondin C."/>
        </authorList>
    </citation>
    <scope>NUCLEOTIDE SEQUENCE [LARGE SCALE GENOMIC DNA]</scope>
    <source>
        <strain evidence="8 9">CLIB 1767</strain>
    </source>
</reference>
<sequence length="125" mass="14212">MLYELVGIVRTLNRTSQTTEAKELLTTVGKLILNNRGVIRKIVPLGQRQLPKIMKKDQEQHINGYHFLMLFDSSTAVQSEILRTLKKDPRVIRSSIVKVDLEKRLNTPSSLHKALGQDSVVQAKH</sequence>
<protein>
    <recommendedName>
        <fullName evidence="6">Small ribosomal subunit protein bS6m</fullName>
    </recommendedName>
</protein>
<dbReference type="SUPFAM" id="SSF54995">
    <property type="entry name" value="Ribosomal protein S6"/>
    <property type="match status" value="1"/>
</dbReference>
<evidence type="ECO:0000256" key="2">
    <source>
        <dbReference type="ARBA" id="ARBA00009512"/>
    </source>
</evidence>
<evidence type="ECO:0000256" key="4">
    <source>
        <dbReference type="ARBA" id="ARBA00023128"/>
    </source>
</evidence>
<keyword evidence="3 8" id="KW-0689">Ribosomal protein</keyword>
<evidence type="ECO:0000313" key="9">
    <source>
        <dbReference type="Proteomes" id="UP000644660"/>
    </source>
</evidence>
<organism evidence="8 9">
    <name type="scientific">Maudiozyma barnettii</name>
    <dbReference type="NCBI Taxonomy" id="61262"/>
    <lineage>
        <taxon>Eukaryota</taxon>
        <taxon>Fungi</taxon>
        <taxon>Dikarya</taxon>
        <taxon>Ascomycota</taxon>
        <taxon>Saccharomycotina</taxon>
        <taxon>Saccharomycetes</taxon>
        <taxon>Saccharomycetales</taxon>
        <taxon>Saccharomycetaceae</taxon>
        <taxon>Maudiozyma</taxon>
    </lineage>
</organism>
<dbReference type="InterPro" id="IPR000529">
    <property type="entry name" value="Ribosomal_bS6"/>
</dbReference>
<dbReference type="GO" id="GO:0006412">
    <property type="term" value="P:translation"/>
    <property type="evidence" value="ECO:0007669"/>
    <property type="project" value="InterPro"/>
</dbReference>
<comment type="subcellular location">
    <subcellularLocation>
        <location evidence="1">Mitochondrion</location>
    </subcellularLocation>
</comment>
<dbReference type="GO" id="GO:0005763">
    <property type="term" value="C:mitochondrial small ribosomal subunit"/>
    <property type="evidence" value="ECO:0007669"/>
    <property type="project" value="TreeGrafter"/>
</dbReference>
<evidence type="ECO:0000256" key="5">
    <source>
        <dbReference type="ARBA" id="ARBA00023274"/>
    </source>
</evidence>
<dbReference type="InterPro" id="IPR014717">
    <property type="entry name" value="Transl_elong_EF1B/ribsomal_bS6"/>
</dbReference>
<dbReference type="PANTHER" id="PTHR21011:SF1">
    <property type="entry name" value="SMALL RIBOSOMAL SUBUNIT PROTEIN BS6M"/>
    <property type="match status" value="1"/>
</dbReference>
<dbReference type="Pfam" id="PF01250">
    <property type="entry name" value="Ribosomal_S6"/>
    <property type="match status" value="1"/>
</dbReference>
<comment type="similarity">
    <text evidence="2">Belongs to the bacterial ribosomal protein bS6 family.</text>
</comment>
<dbReference type="Proteomes" id="UP000644660">
    <property type="component" value="Unassembled WGS sequence"/>
</dbReference>
<dbReference type="EMBL" id="CAEFZW010000013">
    <property type="protein sequence ID" value="CAB4257161.1"/>
    <property type="molecule type" value="Genomic_DNA"/>
</dbReference>
<proteinExistence type="inferred from homology"/>
<evidence type="ECO:0000256" key="7">
    <source>
        <dbReference type="ARBA" id="ARBA00037226"/>
    </source>
</evidence>
<evidence type="ECO:0000256" key="1">
    <source>
        <dbReference type="ARBA" id="ARBA00004173"/>
    </source>
</evidence>
<comment type="function">
    <text evidence="7">Component of the mitochondrial ribosome (mitoribosome), a dedicated translation machinery responsible for the synthesis of mitochondrial genome-encoded proteins, including at least some of the essential transmembrane subunits of the mitochondrial respiratory chain. The mitoribosomes are attached to the mitochondrial inner membrane and translation products are cotranslationally integrated into the membrane.</text>
</comment>
<dbReference type="GO" id="GO:0070181">
    <property type="term" value="F:small ribosomal subunit rRNA binding"/>
    <property type="evidence" value="ECO:0007669"/>
    <property type="project" value="TreeGrafter"/>
</dbReference>
<dbReference type="GO" id="GO:0003735">
    <property type="term" value="F:structural constituent of ribosome"/>
    <property type="evidence" value="ECO:0007669"/>
    <property type="project" value="InterPro"/>
</dbReference>
<dbReference type="Gene3D" id="3.30.70.60">
    <property type="match status" value="1"/>
</dbReference>
<dbReference type="PANTHER" id="PTHR21011">
    <property type="entry name" value="MITOCHONDRIAL 28S RIBOSOMAL PROTEIN S6"/>
    <property type="match status" value="1"/>
</dbReference>
<keyword evidence="4" id="KW-0496">Mitochondrion</keyword>
<evidence type="ECO:0000256" key="6">
    <source>
        <dbReference type="ARBA" id="ARBA00035170"/>
    </source>
</evidence>